<keyword evidence="2" id="KW-0732">Signal</keyword>
<gene>
    <name evidence="3" type="ORF">V8G58_10195</name>
</gene>
<dbReference type="RefSeq" id="WP_344737687.1">
    <property type="nucleotide sequence ID" value="NZ_BAABAY010000001.1"/>
</dbReference>
<comment type="caution">
    <text evidence="3">The sequence shown here is derived from an EMBL/GenBank/DDBJ whole genome shotgun (WGS) entry which is preliminary data.</text>
</comment>
<protein>
    <recommendedName>
        <fullName evidence="5">DUF4890 domain-containing protein</fullName>
    </recommendedName>
</protein>
<evidence type="ECO:0000256" key="2">
    <source>
        <dbReference type="SAM" id="SignalP"/>
    </source>
</evidence>
<name>A0ABW7N3M0_9FLAO</name>
<proteinExistence type="predicted"/>
<feature type="compositionally biased region" description="Basic and acidic residues" evidence="1">
    <location>
        <begin position="78"/>
        <end position="98"/>
    </location>
</feature>
<evidence type="ECO:0000313" key="3">
    <source>
        <dbReference type="EMBL" id="MFH6772302.1"/>
    </source>
</evidence>
<feature type="signal peptide" evidence="2">
    <location>
        <begin position="1"/>
        <end position="18"/>
    </location>
</feature>
<evidence type="ECO:0008006" key="5">
    <source>
        <dbReference type="Google" id="ProtNLM"/>
    </source>
</evidence>
<evidence type="ECO:0000256" key="1">
    <source>
        <dbReference type="SAM" id="MobiDB-lite"/>
    </source>
</evidence>
<feature type="region of interest" description="Disordered" evidence="1">
    <location>
        <begin position="76"/>
        <end position="98"/>
    </location>
</feature>
<dbReference type="EMBL" id="JBAWKB010000003">
    <property type="protein sequence ID" value="MFH6772302.1"/>
    <property type="molecule type" value="Genomic_DNA"/>
</dbReference>
<accession>A0ABW7N3M0</accession>
<sequence length="153" mass="17928">MKKLILLAALAISVQAFAQDDPRPERPRGERAEKMMNLSAEEMATLQTKKMTLFLDLNASQQDQIQKINLENAKQRKAMMEARKAKREQGEKPTSEERYAMENARLDHQIAMKAKMKSILNDTQYQKWEKAHERMAMRKQGAMKKHMKERRPQ</sequence>
<reference evidence="3 4" key="1">
    <citation type="submission" date="2024-02" db="EMBL/GenBank/DDBJ databases">
        <title>A Gaetbulibacter species isolated from tidal flats and genomic insights of their niches.</title>
        <authorList>
            <person name="Ye Y."/>
        </authorList>
    </citation>
    <scope>NUCLEOTIDE SEQUENCE [LARGE SCALE GENOMIC DNA]</scope>
    <source>
        <strain evidence="3 4">KYW382</strain>
    </source>
</reference>
<evidence type="ECO:0000313" key="4">
    <source>
        <dbReference type="Proteomes" id="UP001610100"/>
    </source>
</evidence>
<keyword evidence="4" id="KW-1185">Reference proteome</keyword>
<feature type="chain" id="PRO_5047267443" description="DUF4890 domain-containing protein" evidence="2">
    <location>
        <begin position="19"/>
        <end position="153"/>
    </location>
</feature>
<dbReference type="Proteomes" id="UP001610100">
    <property type="component" value="Unassembled WGS sequence"/>
</dbReference>
<organism evidence="3 4">
    <name type="scientific">Gaetbulibacter aestuarii</name>
    <dbReference type="NCBI Taxonomy" id="1502358"/>
    <lineage>
        <taxon>Bacteria</taxon>
        <taxon>Pseudomonadati</taxon>
        <taxon>Bacteroidota</taxon>
        <taxon>Flavobacteriia</taxon>
        <taxon>Flavobacteriales</taxon>
        <taxon>Flavobacteriaceae</taxon>
        <taxon>Gaetbulibacter</taxon>
    </lineage>
</organism>